<sequence>MPQISDLAQRASSLIGRRARASEHRLAPVLRSPPKSRSDVRRYFAALICAYSRLGGFAARPLPFLYPPPLSAALSSQLCPTAISTTNDVAAVRNLSLEMRDQAMWGVSGTRQRAAQQGATARRAGAGDGAGVGDKLGAGCSHGVSGKDDIWAPVYKGTMISGSNMSRQHSNDIYS</sequence>
<protein>
    <submittedName>
        <fullName evidence="1">Uncharacterized protein</fullName>
    </submittedName>
</protein>
<evidence type="ECO:0000313" key="1">
    <source>
        <dbReference type="EMBL" id="KAI0037356.1"/>
    </source>
</evidence>
<proteinExistence type="predicted"/>
<reference evidence="1" key="1">
    <citation type="submission" date="2021-02" db="EMBL/GenBank/DDBJ databases">
        <authorList>
            <consortium name="DOE Joint Genome Institute"/>
            <person name="Ahrendt S."/>
            <person name="Looney B.P."/>
            <person name="Miyauchi S."/>
            <person name="Morin E."/>
            <person name="Drula E."/>
            <person name="Courty P.E."/>
            <person name="Chicoki N."/>
            <person name="Fauchery L."/>
            <person name="Kohler A."/>
            <person name="Kuo A."/>
            <person name="Labutti K."/>
            <person name="Pangilinan J."/>
            <person name="Lipzen A."/>
            <person name="Riley R."/>
            <person name="Andreopoulos W."/>
            <person name="He G."/>
            <person name="Johnson J."/>
            <person name="Barry K.W."/>
            <person name="Grigoriev I.V."/>
            <person name="Nagy L."/>
            <person name="Hibbett D."/>
            <person name="Henrissat B."/>
            <person name="Matheny P.B."/>
            <person name="Labbe J."/>
            <person name="Martin F."/>
        </authorList>
    </citation>
    <scope>NUCLEOTIDE SEQUENCE</scope>
    <source>
        <strain evidence="1">FP105234-sp</strain>
    </source>
</reference>
<reference evidence="1" key="2">
    <citation type="journal article" date="2022" name="New Phytol.">
        <title>Evolutionary transition to the ectomycorrhizal habit in the genomes of a hyperdiverse lineage of mushroom-forming fungi.</title>
        <authorList>
            <person name="Looney B."/>
            <person name="Miyauchi S."/>
            <person name="Morin E."/>
            <person name="Drula E."/>
            <person name="Courty P.E."/>
            <person name="Kohler A."/>
            <person name="Kuo A."/>
            <person name="LaButti K."/>
            <person name="Pangilinan J."/>
            <person name="Lipzen A."/>
            <person name="Riley R."/>
            <person name="Andreopoulos W."/>
            <person name="He G."/>
            <person name="Johnson J."/>
            <person name="Nolan M."/>
            <person name="Tritt A."/>
            <person name="Barry K.W."/>
            <person name="Grigoriev I.V."/>
            <person name="Nagy L.G."/>
            <person name="Hibbett D."/>
            <person name="Henrissat B."/>
            <person name="Matheny P.B."/>
            <person name="Labbe J."/>
            <person name="Martin F.M."/>
        </authorList>
    </citation>
    <scope>NUCLEOTIDE SEQUENCE</scope>
    <source>
        <strain evidence="1">FP105234-sp</strain>
    </source>
</reference>
<accession>A0ACB8R157</accession>
<comment type="caution">
    <text evidence="1">The sequence shown here is derived from an EMBL/GenBank/DDBJ whole genome shotgun (WGS) entry which is preliminary data.</text>
</comment>
<dbReference type="Proteomes" id="UP000814033">
    <property type="component" value="Unassembled WGS sequence"/>
</dbReference>
<organism evidence="1 2">
    <name type="scientific">Auriscalpium vulgare</name>
    <dbReference type="NCBI Taxonomy" id="40419"/>
    <lineage>
        <taxon>Eukaryota</taxon>
        <taxon>Fungi</taxon>
        <taxon>Dikarya</taxon>
        <taxon>Basidiomycota</taxon>
        <taxon>Agaricomycotina</taxon>
        <taxon>Agaricomycetes</taxon>
        <taxon>Russulales</taxon>
        <taxon>Auriscalpiaceae</taxon>
        <taxon>Auriscalpium</taxon>
    </lineage>
</organism>
<keyword evidence="2" id="KW-1185">Reference proteome</keyword>
<evidence type="ECO:0000313" key="2">
    <source>
        <dbReference type="Proteomes" id="UP000814033"/>
    </source>
</evidence>
<dbReference type="EMBL" id="MU277039">
    <property type="protein sequence ID" value="KAI0037356.1"/>
    <property type="molecule type" value="Genomic_DNA"/>
</dbReference>
<name>A0ACB8R157_9AGAM</name>
<gene>
    <name evidence="1" type="ORF">FA95DRAFT_1614297</name>
</gene>